<keyword evidence="2" id="KW-1185">Reference proteome</keyword>
<evidence type="ECO:0008006" key="3">
    <source>
        <dbReference type="Google" id="ProtNLM"/>
    </source>
</evidence>
<gene>
    <name evidence="1" type="ORF">SAMN04487936_10614</name>
</gene>
<evidence type="ECO:0000313" key="1">
    <source>
        <dbReference type="EMBL" id="SFJ98156.1"/>
    </source>
</evidence>
<name>A0A1I3VV70_HALDA</name>
<organism evidence="1 2">
    <name type="scientific">Halobacillus dabanensis</name>
    <dbReference type="NCBI Taxonomy" id="240302"/>
    <lineage>
        <taxon>Bacteria</taxon>
        <taxon>Bacillati</taxon>
        <taxon>Bacillota</taxon>
        <taxon>Bacilli</taxon>
        <taxon>Bacillales</taxon>
        <taxon>Bacillaceae</taxon>
        <taxon>Halobacillus</taxon>
    </lineage>
</organism>
<dbReference type="OrthoDB" id="2080087at2"/>
<protein>
    <recommendedName>
        <fullName evidence="3">Permuted papain-like amidase enzyme, YaeF/YiiX, C92 family</fullName>
    </recommendedName>
</protein>
<dbReference type="Gene3D" id="3.90.1720.10">
    <property type="entry name" value="endopeptidase domain like (from Nostoc punctiforme)"/>
    <property type="match status" value="1"/>
</dbReference>
<dbReference type="Proteomes" id="UP000183557">
    <property type="component" value="Unassembled WGS sequence"/>
</dbReference>
<sequence length="182" mass="21034">MRRIFCILLSVLLTISLRPRRGYAPYTQQRAQFYPGSGIDILPGDLLFSPIGRKESRFVGHVGIVDTKKEVIHSVPAGIIKDSMERYFNKFNKITLFSPLDQSLGQQAAQYAEKLLYDYPKAAYRIWTPLGDRDGEQYCTKIVWQSYRYGAGVNLGQLTNKAKAVHPQRLKDRRYITRKKRF</sequence>
<dbReference type="InterPro" id="IPR038765">
    <property type="entry name" value="Papain-like_cys_pep_sf"/>
</dbReference>
<accession>A0A1I3VV70</accession>
<proteinExistence type="predicted"/>
<dbReference type="SUPFAM" id="SSF54001">
    <property type="entry name" value="Cysteine proteinases"/>
    <property type="match status" value="1"/>
</dbReference>
<dbReference type="EMBL" id="FOSB01000006">
    <property type="protein sequence ID" value="SFJ98156.1"/>
    <property type="molecule type" value="Genomic_DNA"/>
</dbReference>
<evidence type="ECO:0000313" key="2">
    <source>
        <dbReference type="Proteomes" id="UP000183557"/>
    </source>
</evidence>
<dbReference type="AlphaFoldDB" id="A0A1I3VV70"/>
<reference evidence="2" key="1">
    <citation type="submission" date="2016-10" db="EMBL/GenBank/DDBJ databases">
        <authorList>
            <person name="Varghese N."/>
            <person name="Submissions S."/>
        </authorList>
    </citation>
    <scope>NUCLEOTIDE SEQUENCE [LARGE SCALE GENOMIC DNA]</scope>
    <source>
        <strain evidence="2">CGMCC 1.3704</strain>
    </source>
</reference>